<protein>
    <submittedName>
        <fullName evidence="8">Sigma factor</fullName>
    </submittedName>
</protein>
<evidence type="ECO:0000256" key="5">
    <source>
        <dbReference type="SAM" id="MobiDB-lite"/>
    </source>
</evidence>
<accession>A0AAE3T975</accession>
<keyword evidence="2" id="KW-0805">Transcription regulation</keyword>
<evidence type="ECO:0000313" key="8">
    <source>
        <dbReference type="EMBL" id="MDF0601912.1"/>
    </source>
</evidence>
<dbReference type="RefSeq" id="WP_275568050.1">
    <property type="nucleotide sequence ID" value="NZ_JARGYC010000037.1"/>
</dbReference>
<keyword evidence="4" id="KW-0804">Transcription</keyword>
<dbReference type="InterPro" id="IPR013249">
    <property type="entry name" value="RNA_pol_sigma70_r4_t2"/>
</dbReference>
<dbReference type="Proteomes" id="UP001220964">
    <property type="component" value="Unassembled WGS sequence"/>
</dbReference>
<dbReference type="Pfam" id="PF08281">
    <property type="entry name" value="Sigma70_r4_2"/>
    <property type="match status" value="1"/>
</dbReference>
<dbReference type="PANTHER" id="PTHR43133:SF25">
    <property type="entry name" value="RNA POLYMERASE SIGMA FACTOR RFAY-RELATED"/>
    <property type="match status" value="1"/>
</dbReference>
<dbReference type="SUPFAM" id="SSF88659">
    <property type="entry name" value="Sigma3 and sigma4 domains of RNA polymerase sigma factors"/>
    <property type="match status" value="1"/>
</dbReference>
<evidence type="ECO:0000256" key="2">
    <source>
        <dbReference type="ARBA" id="ARBA00023015"/>
    </source>
</evidence>
<dbReference type="AlphaFoldDB" id="A0AAE3T975"/>
<reference evidence="8" key="1">
    <citation type="submission" date="2023-03" db="EMBL/GenBank/DDBJ databases">
        <title>Multiphase analysis and comparison of six strains from genera Psychromarinibacter, Lutimaribacter, and Maritimibacter, including a novel species: Psychromarinibacter sediminicola sp. nov.</title>
        <authorList>
            <person name="Wang Y.-H."/>
            <person name="Ye M.-Q."/>
            <person name="Du Z.-J."/>
        </authorList>
    </citation>
    <scope>NUCLEOTIDE SEQUENCE</scope>
    <source>
        <strain evidence="8">C21-152</strain>
    </source>
</reference>
<dbReference type="Gene3D" id="1.10.1740.10">
    <property type="match status" value="1"/>
</dbReference>
<dbReference type="InterPro" id="IPR039425">
    <property type="entry name" value="RNA_pol_sigma-70-like"/>
</dbReference>
<evidence type="ECO:0000259" key="6">
    <source>
        <dbReference type="Pfam" id="PF08281"/>
    </source>
</evidence>
<dbReference type="EMBL" id="JARGYC010000037">
    <property type="protein sequence ID" value="MDF0601912.1"/>
    <property type="molecule type" value="Genomic_DNA"/>
</dbReference>
<dbReference type="InterPro" id="IPR013324">
    <property type="entry name" value="RNA_pol_sigma_r3/r4-like"/>
</dbReference>
<evidence type="ECO:0000256" key="3">
    <source>
        <dbReference type="ARBA" id="ARBA00023082"/>
    </source>
</evidence>
<gene>
    <name evidence="8" type="ORF">P1J78_14300</name>
</gene>
<feature type="domain" description="PhyR sigma2" evidence="7">
    <location>
        <begin position="39"/>
        <end position="92"/>
    </location>
</feature>
<keyword evidence="3" id="KW-0731">Sigma factor</keyword>
<dbReference type="InterPro" id="IPR013325">
    <property type="entry name" value="RNA_pol_sigma_r2"/>
</dbReference>
<comment type="similarity">
    <text evidence="1">Belongs to the sigma-70 factor family. ECF subfamily.</text>
</comment>
<organism evidence="8 9">
    <name type="scientific">Psychromarinibacter sediminicola</name>
    <dbReference type="NCBI Taxonomy" id="3033385"/>
    <lineage>
        <taxon>Bacteria</taxon>
        <taxon>Pseudomonadati</taxon>
        <taxon>Pseudomonadota</taxon>
        <taxon>Alphaproteobacteria</taxon>
        <taxon>Rhodobacterales</taxon>
        <taxon>Paracoccaceae</taxon>
        <taxon>Psychromarinibacter</taxon>
    </lineage>
</organism>
<evidence type="ECO:0000259" key="7">
    <source>
        <dbReference type="Pfam" id="PF22029"/>
    </source>
</evidence>
<dbReference type="GO" id="GO:0006352">
    <property type="term" value="P:DNA-templated transcription initiation"/>
    <property type="evidence" value="ECO:0007669"/>
    <property type="project" value="InterPro"/>
</dbReference>
<evidence type="ECO:0000256" key="4">
    <source>
        <dbReference type="ARBA" id="ARBA00023163"/>
    </source>
</evidence>
<dbReference type="GO" id="GO:0016987">
    <property type="term" value="F:sigma factor activity"/>
    <property type="evidence" value="ECO:0007669"/>
    <property type="project" value="UniProtKB-KW"/>
</dbReference>
<dbReference type="GO" id="GO:0003677">
    <property type="term" value="F:DNA binding"/>
    <property type="evidence" value="ECO:0007669"/>
    <property type="project" value="InterPro"/>
</dbReference>
<dbReference type="Gene3D" id="1.10.10.10">
    <property type="entry name" value="Winged helix-like DNA-binding domain superfamily/Winged helix DNA-binding domain"/>
    <property type="match status" value="1"/>
</dbReference>
<dbReference type="InterPro" id="IPR053866">
    <property type="entry name" value="PhyR_sigma2"/>
</dbReference>
<name>A0AAE3T975_9RHOB</name>
<keyword evidence="9" id="KW-1185">Reference proteome</keyword>
<evidence type="ECO:0000313" key="9">
    <source>
        <dbReference type="Proteomes" id="UP001220964"/>
    </source>
</evidence>
<dbReference type="PANTHER" id="PTHR43133">
    <property type="entry name" value="RNA POLYMERASE ECF-TYPE SIGMA FACTO"/>
    <property type="match status" value="1"/>
</dbReference>
<dbReference type="SUPFAM" id="SSF88946">
    <property type="entry name" value="Sigma2 domain of RNA polymerase sigma factors"/>
    <property type="match status" value="1"/>
</dbReference>
<evidence type="ECO:0000256" key="1">
    <source>
        <dbReference type="ARBA" id="ARBA00010641"/>
    </source>
</evidence>
<feature type="region of interest" description="Disordered" evidence="5">
    <location>
        <begin position="208"/>
        <end position="248"/>
    </location>
</feature>
<sequence length="248" mass="26545">MHRTVTTTFGTDHGFLANDCSAGQSRPAEIAADRRDEFEHHLPALRAFALVLVGKRALADDIVAHTIVVAWANIDAYDRGTSLRVWLFRMLHTLYFAQLHPSERSTASDIGVRLDVTALQVRPVAGPADPRFWRSFSALAVEQREALILIGPARFSHDEAASVCGCTQATIRSRSKLGRRKLAMLVLQESQAANPANSVVAQAPLGIRGPRLPAGSQGAPAPDRQNEAGPLVAGAGRPGASVAAHPDD</sequence>
<dbReference type="InterPro" id="IPR036388">
    <property type="entry name" value="WH-like_DNA-bd_sf"/>
</dbReference>
<comment type="caution">
    <text evidence="8">The sequence shown here is derived from an EMBL/GenBank/DDBJ whole genome shotgun (WGS) entry which is preliminary data.</text>
</comment>
<feature type="domain" description="RNA polymerase sigma factor 70 region 4 type 2" evidence="6">
    <location>
        <begin position="136"/>
        <end position="182"/>
    </location>
</feature>
<dbReference type="Pfam" id="PF22029">
    <property type="entry name" value="PhyR_sigma2"/>
    <property type="match status" value="1"/>
</dbReference>
<proteinExistence type="inferred from homology"/>